<dbReference type="GO" id="GO:0003871">
    <property type="term" value="F:5-methyltetrahydropteroyltriglutamate-homocysteine S-methyltransferase activity"/>
    <property type="evidence" value="ECO:0007669"/>
    <property type="project" value="UniProtKB-EC"/>
</dbReference>
<protein>
    <submittedName>
        <fullName evidence="2">5-methyltetrahydropteroyltriglutamate--homocysteine S-methyltransferase</fullName>
        <ecNumber evidence="2">2.1.1.14</ecNumber>
    </submittedName>
</protein>
<gene>
    <name evidence="2" type="ORF">AAAU51_04440</name>
</gene>
<dbReference type="Proteomes" id="UP001482154">
    <property type="component" value="Unassembled WGS sequence"/>
</dbReference>
<reference evidence="2 3" key="1">
    <citation type="submission" date="2024-04" db="EMBL/GenBank/DDBJ databases">
        <title>Human intestinal bacterial collection.</title>
        <authorList>
            <person name="Pauvert C."/>
            <person name="Hitch T.C.A."/>
            <person name="Clavel T."/>
        </authorList>
    </citation>
    <scope>NUCLEOTIDE SEQUENCE [LARGE SCALE GENOMIC DNA]</scope>
    <source>
        <strain evidence="2 3">CLA-AA-H249</strain>
    </source>
</reference>
<dbReference type="CDD" id="cd03311">
    <property type="entry name" value="CIMS_C_terminal_like"/>
    <property type="match status" value="1"/>
</dbReference>
<dbReference type="EMBL" id="JBBNIN010000005">
    <property type="protein sequence ID" value="MEQ2710424.1"/>
    <property type="molecule type" value="Genomic_DNA"/>
</dbReference>
<organism evidence="2 3">
    <name type="scientific">Anaerostipes amylophilus</name>
    <dbReference type="NCBI Taxonomy" id="2981779"/>
    <lineage>
        <taxon>Bacteria</taxon>
        <taxon>Bacillati</taxon>
        <taxon>Bacillota</taxon>
        <taxon>Clostridia</taxon>
        <taxon>Lachnospirales</taxon>
        <taxon>Lachnospiraceae</taxon>
        <taxon>Anaerostipes</taxon>
    </lineage>
</organism>
<keyword evidence="3" id="KW-1185">Reference proteome</keyword>
<dbReference type="InterPro" id="IPR038071">
    <property type="entry name" value="UROD/MetE-like_sf"/>
</dbReference>
<dbReference type="GO" id="GO:0032259">
    <property type="term" value="P:methylation"/>
    <property type="evidence" value="ECO:0007669"/>
    <property type="project" value="UniProtKB-KW"/>
</dbReference>
<dbReference type="SUPFAM" id="SSF51726">
    <property type="entry name" value="UROD/MetE-like"/>
    <property type="match status" value="1"/>
</dbReference>
<dbReference type="PANTHER" id="PTHR43844:SF1">
    <property type="entry name" value="METHIONINE SYNTHASE"/>
    <property type="match status" value="1"/>
</dbReference>
<dbReference type="EC" id="2.1.1.14" evidence="2"/>
<dbReference type="InterPro" id="IPR002629">
    <property type="entry name" value="Met_Synth_C/arc"/>
</dbReference>
<sequence>MKLTYDIVGSFLRPEAIKNARKDFKEGKITREELTKVEDKEIAALVEKEVAHKLPYVTDGEFRRRWWHLDWLKEFDGFETKHLTKEINGTINEIELGVVTGKVFYDKNKKHPEVEAWDYLHSLAQKYEGVTAKKCISGPNMIFIDHFLQLGNKETPYYGTNVEALIDDVAKAYQDAIADFYDHGCRYIQIDDTSWTYLIDETFLKKVDALGYKKEEILDWFKRVSTKALDNKPEDMFIATHFCKGNFKGNPLFHGFYDSVAPVIAEIPYQAFFVEYDDARSGSFEPWKALKDKDAIFVAGLISTKNPELEDHDEIKKRYEEAKAIVGDQIALSPQCGFASVEEGNCIDEERQWKKIDLLVSCADFLE</sequence>
<evidence type="ECO:0000313" key="2">
    <source>
        <dbReference type="EMBL" id="MEQ2710424.1"/>
    </source>
</evidence>
<keyword evidence="2" id="KW-0489">Methyltransferase</keyword>
<comment type="caution">
    <text evidence="2">The sequence shown here is derived from an EMBL/GenBank/DDBJ whole genome shotgun (WGS) entry which is preliminary data.</text>
</comment>
<dbReference type="RefSeq" id="WP_055196202.1">
    <property type="nucleotide sequence ID" value="NZ_JAOQJG010000001.1"/>
</dbReference>
<proteinExistence type="predicted"/>
<dbReference type="Gene3D" id="3.20.20.210">
    <property type="match status" value="1"/>
</dbReference>
<feature type="domain" description="Cobalamin-independent methionine synthase MetE C-terminal/archaeal" evidence="1">
    <location>
        <begin position="8"/>
        <end position="342"/>
    </location>
</feature>
<dbReference type="NCBIfam" id="NF005085">
    <property type="entry name" value="PRK06520.1"/>
    <property type="match status" value="1"/>
</dbReference>
<dbReference type="Pfam" id="PF01717">
    <property type="entry name" value="Meth_synt_2"/>
    <property type="match status" value="1"/>
</dbReference>
<keyword evidence="2" id="KW-0808">Transferase</keyword>
<dbReference type="PANTHER" id="PTHR43844">
    <property type="entry name" value="METHIONINE SYNTHASE"/>
    <property type="match status" value="1"/>
</dbReference>
<evidence type="ECO:0000259" key="1">
    <source>
        <dbReference type="Pfam" id="PF01717"/>
    </source>
</evidence>
<name>A0ABV1IT80_9FIRM</name>
<evidence type="ECO:0000313" key="3">
    <source>
        <dbReference type="Proteomes" id="UP001482154"/>
    </source>
</evidence>
<accession>A0ABV1IT80</accession>